<dbReference type="PROSITE" id="PS51462">
    <property type="entry name" value="NUDIX"/>
    <property type="match status" value="1"/>
</dbReference>
<comment type="similarity">
    <text evidence="1">Belongs to the Nudix hydrolase family.</text>
</comment>
<evidence type="ECO:0000256" key="1">
    <source>
        <dbReference type="ARBA" id="ARBA00005582"/>
    </source>
</evidence>
<dbReference type="InterPro" id="IPR000086">
    <property type="entry name" value="NUDIX_hydrolase_dom"/>
</dbReference>
<dbReference type="Proteomes" id="UP001500575">
    <property type="component" value="Unassembled WGS sequence"/>
</dbReference>
<keyword evidence="5" id="KW-1185">Reference proteome</keyword>
<feature type="domain" description="Nudix hydrolase" evidence="3">
    <location>
        <begin position="45"/>
        <end position="179"/>
    </location>
</feature>
<name>A0ABP5K1K5_9ACTN</name>
<accession>A0ABP5K1K5</accession>
<dbReference type="Gene3D" id="3.90.79.10">
    <property type="entry name" value="Nucleoside Triphosphate Pyrophosphohydrolase"/>
    <property type="match status" value="1"/>
</dbReference>
<dbReference type="CDD" id="cd03674">
    <property type="entry name" value="NUDIX_Hydrolase"/>
    <property type="match status" value="1"/>
</dbReference>
<dbReference type="SUPFAM" id="SSF55811">
    <property type="entry name" value="Nudix"/>
    <property type="match status" value="1"/>
</dbReference>
<gene>
    <name evidence="4" type="ORF">GCM10009843_22570</name>
</gene>
<dbReference type="InterPro" id="IPR015797">
    <property type="entry name" value="NUDIX_hydrolase-like_dom_sf"/>
</dbReference>
<evidence type="ECO:0000259" key="3">
    <source>
        <dbReference type="PROSITE" id="PS51462"/>
    </source>
</evidence>
<dbReference type="EMBL" id="BAAAQQ010000011">
    <property type="protein sequence ID" value="GAA2125159.1"/>
    <property type="molecule type" value="Genomic_DNA"/>
</dbReference>
<feature type="region of interest" description="Disordered" evidence="2">
    <location>
        <begin position="1"/>
        <end position="20"/>
    </location>
</feature>
<dbReference type="Pfam" id="PF00293">
    <property type="entry name" value="NUDIX"/>
    <property type="match status" value="1"/>
</dbReference>
<dbReference type="PANTHER" id="PTHR43736:SF1">
    <property type="entry name" value="DIHYDRONEOPTERIN TRIPHOSPHATE DIPHOSPHATASE"/>
    <property type="match status" value="1"/>
</dbReference>
<protein>
    <submittedName>
        <fullName evidence="4">NUDIX hydrolase</fullName>
    </submittedName>
</protein>
<evidence type="ECO:0000313" key="4">
    <source>
        <dbReference type="EMBL" id="GAA2125159.1"/>
    </source>
</evidence>
<dbReference type="RefSeq" id="WP_344303821.1">
    <property type="nucleotide sequence ID" value="NZ_BAAAQQ010000011.1"/>
</dbReference>
<evidence type="ECO:0000313" key="5">
    <source>
        <dbReference type="Proteomes" id="UP001500575"/>
    </source>
</evidence>
<reference evidence="5" key="1">
    <citation type="journal article" date="2019" name="Int. J. Syst. Evol. Microbiol.">
        <title>The Global Catalogue of Microorganisms (GCM) 10K type strain sequencing project: providing services to taxonomists for standard genome sequencing and annotation.</title>
        <authorList>
            <consortium name="The Broad Institute Genomics Platform"/>
            <consortium name="The Broad Institute Genome Sequencing Center for Infectious Disease"/>
            <person name="Wu L."/>
            <person name="Ma J."/>
        </authorList>
    </citation>
    <scope>NUCLEOTIDE SEQUENCE [LARGE SCALE GENOMIC DNA]</scope>
    <source>
        <strain evidence="5">JCM 16021</strain>
    </source>
</reference>
<keyword evidence="4" id="KW-0378">Hydrolase</keyword>
<organism evidence="4 5">
    <name type="scientific">Nocardioides bigeumensis</name>
    <dbReference type="NCBI Taxonomy" id="433657"/>
    <lineage>
        <taxon>Bacteria</taxon>
        <taxon>Bacillati</taxon>
        <taxon>Actinomycetota</taxon>
        <taxon>Actinomycetes</taxon>
        <taxon>Propionibacteriales</taxon>
        <taxon>Nocardioidaceae</taxon>
        <taxon>Nocardioides</taxon>
    </lineage>
</organism>
<dbReference type="PANTHER" id="PTHR43736">
    <property type="entry name" value="ADP-RIBOSE PYROPHOSPHATASE"/>
    <property type="match status" value="1"/>
</dbReference>
<sequence>MTLHREALAELTTWTPPPGRQTELRDRYVAHLHAHADGTERSCFPDHLTSGALVVSADGEEVLLNLHRKAGAWFHFGGHCEPGDGSLLATAWRESTEESGIVGLRVDREPVHLSEHTVGFCDPRGDVQHLDVRFVALAPAGAEPVVSAESTDVRWWPLDDLPELHDDMHELIDAARQRLGGD</sequence>
<proteinExistence type="inferred from homology"/>
<dbReference type="GO" id="GO:0016787">
    <property type="term" value="F:hydrolase activity"/>
    <property type="evidence" value="ECO:0007669"/>
    <property type="project" value="UniProtKB-KW"/>
</dbReference>
<evidence type="ECO:0000256" key="2">
    <source>
        <dbReference type="SAM" id="MobiDB-lite"/>
    </source>
</evidence>
<comment type="caution">
    <text evidence="4">The sequence shown here is derived from an EMBL/GenBank/DDBJ whole genome shotgun (WGS) entry which is preliminary data.</text>
</comment>